<dbReference type="RefSeq" id="WP_122925181.1">
    <property type="nucleotide sequence ID" value="NZ_JARMEQ010000014.1"/>
</dbReference>
<evidence type="ECO:0000256" key="1">
    <source>
        <dbReference type="SAM" id="SignalP"/>
    </source>
</evidence>
<gene>
    <name evidence="2" type="ORF">EDM59_19700</name>
</gene>
<dbReference type="PROSITE" id="PS51257">
    <property type="entry name" value="PROKAR_LIPOPROTEIN"/>
    <property type="match status" value="1"/>
</dbReference>
<keyword evidence="3" id="KW-1185">Reference proteome</keyword>
<protein>
    <submittedName>
        <fullName evidence="2">Sex pheromone biosynthesis protein CamS</fullName>
    </submittedName>
</protein>
<dbReference type="Proteomes" id="UP000269573">
    <property type="component" value="Unassembled WGS sequence"/>
</dbReference>
<name>A0A3M8D699_9BACL</name>
<evidence type="ECO:0000313" key="3">
    <source>
        <dbReference type="Proteomes" id="UP000269573"/>
    </source>
</evidence>
<dbReference type="CDD" id="cd13440">
    <property type="entry name" value="CamS_repeat_2"/>
    <property type="match status" value="1"/>
</dbReference>
<proteinExistence type="predicted"/>
<feature type="chain" id="PRO_5039545265" evidence="1">
    <location>
        <begin position="21"/>
        <end position="358"/>
    </location>
</feature>
<keyword evidence="1" id="KW-0732">Signal</keyword>
<dbReference type="InterPro" id="IPR011426">
    <property type="entry name" value="CamS"/>
</dbReference>
<dbReference type="AlphaFoldDB" id="A0A3M8D699"/>
<dbReference type="Gene3D" id="3.10.570.10">
    <property type="entry name" value="sex pheromone staph- cam373 precursor domain"/>
    <property type="match status" value="1"/>
</dbReference>
<feature type="signal peptide" evidence="1">
    <location>
        <begin position="1"/>
        <end position="20"/>
    </location>
</feature>
<evidence type="ECO:0000313" key="2">
    <source>
        <dbReference type="EMBL" id="RNB83259.1"/>
    </source>
</evidence>
<dbReference type="EMBL" id="RHHU01000011">
    <property type="protein sequence ID" value="RNB83259.1"/>
    <property type="molecule type" value="Genomic_DNA"/>
</dbReference>
<dbReference type="CDD" id="cd13441">
    <property type="entry name" value="CamS_repeat_1"/>
    <property type="match status" value="1"/>
</dbReference>
<organism evidence="2 3">
    <name type="scientific">Brevibacillus nitrificans</name>
    <dbReference type="NCBI Taxonomy" id="651560"/>
    <lineage>
        <taxon>Bacteria</taxon>
        <taxon>Bacillati</taxon>
        <taxon>Bacillota</taxon>
        <taxon>Bacilli</taxon>
        <taxon>Bacillales</taxon>
        <taxon>Paenibacillaceae</taxon>
        <taxon>Brevibacillus</taxon>
    </lineage>
</organism>
<accession>A0A3M8D699</accession>
<comment type="caution">
    <text evidence="2">The sequence shown here is derived from an EMBL/GenBank/DDBJ whole genome shotgun (WGS) entry which is preliminary data.</text>
</comment>
<reference evidence="2 3" key="1">
    <citation type="submission" date="2018-10" db="EMBL/GenBank/DDBJ databases">
        <title>Phylogenomics of Brevibacillus.</title>
        <authorList>
            <person name="Dunlap C."/>
        </authorList>
    </citation>
    <scope>NUCLEOTIDE SEQUENCE [LARGE SCALE GENOMIC DNA]</scope>
    <source>
        <strain evidence="2 3">JCM 15774</strain>
    </source>
</reference>
<sequence length="358" mass="40073">MNAKFLTGCKLMTALLLVIATTGCSLLPRGQETGPEPATPSLSPVVEVSEDYYGSIPPYKPNQTRGMLSDTKYRIDFSHLELGLMEFARETFPTSEYLFQEGQQIKQEQVTEWIAQEKAGAANGQKKKGILVHVLEHDYLSKEKDHLGQLEGMVLGLSLSPEYQDATGQDKMYTTQELQAKGQQLAARIVQSIRVNTPTVPMLVLLYQVPEANSSLVPGHFIMSGTVNANEASVSKWQPIDEEFYLFPSSDVESKYAQQSLQYDKLMRQVQSYFGEYVGMTGVGRFMGGKLTELTITATAEYDSRTEVLQFTQFAAGSINQLFDKSVHINLYVQSMNKPLAIYIRPATGEPYMHIYRQ</sequence>
<dbReference type="PIRSF" id="PIRSF012509">
    <property type="entry name" value="CamS"/>
    <property type="match status" value="1"/>
</dbReference>
<dbReference type="Pfam" id="PF07537">
    <property type="entry name" value="CamS"/>
    <property type="match status" value="1"/>
</dbReference>